<dbReference type="AlphaFoldDB" id="A0AAV8TIC7"/>
<dbReference type="InterPro" id="IPR029058">
    <property type="entry name" value="AB_hydrolase_fold"/>
</dbReference>
<accession>A0AAV8TIC7</accession>
<evidence type="ECO:0000313" key="4">
    <source>
        <dbReference type="EMBL" id="KAJ8766661.1"/>
    </source>
</evidence>
<organism evidence="4 5">
    <name type="scientific">Erythroxylum novogranatense</name>
    <dbReference type="NCBI Taxonomy" id="1862640"/>
    <lineage>
        <taxon>Eukaryota</taxon>
        <taxon>Viridiplantae</taxon>
        <taxon>Streptophyta</taxon>
        <taxon>Embryophyta</taxon>
        <taxon>Tracheophyta</taxon>
        <taxon>Spermatophyta</taxon>
        <taxon>Magnoliopsida</taxon>
        <taxon>eudicotyledons</taxon>
        <taxon>Gunneridae</taxon>
        <taxon>Pentapetalae</taxon>
        <taxon>rosids</taxon>
        <taxon>fabids</taxon>
        <taxon>Malpighiales</taxon>
        <taxon>Erythroxylaceae</taxon>
        <taxon>Erythroxylum</taxon>
    </lineage>
</organism>
<evidence type="ECO:0000313" key="5">
    <source>
        <dbReference type="Proteomes" id="UP001159364"/>
    </source>
</evidence>
<proteinExistence type="inferred from homology"/>
<sequence>MASIDNEVAEDYFPLVRIYKDGRIERLTGTATVPPSLDSESDVLSKDVVYSPEENLSSRLYLPKLIAGTNQKLPLLVYFHGGGFVVETAFSPTYHNYLNSFVSQLDVIVVSVDYRRAPEHPLPIAFDDCWTALKWVASHVHGNGPEEWLNSHADLGKVFFAGDSAGATIAHQMAMRYGEEKLAGFDLLGIILVHPYFLGEEPVGDEVNVTAFRELVGRIWRFAHPATSGCDDLLINPGADPNLAKLGCSKVLVTVAQKDMLKHRGRFYYENLKKSGWSGEVEIMEAEEEEHVFHLNKLSCENSVAMLQRIASFMSVHPKSS</sequence>
<keyword evidence="5" id="KW-1185">Reference proteome</keyword>
<comment type="caution">
    <text evidence="4">The sequence shown here is derived from an EMBL/GenBank/DDBJ whole genome shotgun (WGS) entry which is preliminary data.</text>
</comment>
<evidence type="ECO:0000256" key="1">
    <source>
        <dbReference type="ARBA" id="ARBA00010515"/>
    </source>
</evidence>
<dbReference type="InterPro" id="IPR050466">
    <property type="entry name" value="Carboxylest/Gibb_receptor"/>
</dbReference>
<dbReference type="SUPFAM" id="SSF53474">
    <property type="entry name" value="alpha/beta-Hydrolases"/>
    <property type="match status" value="1"/>
</dbReference>
<dbReference type="InterPro" id="IPR033140">
    <property type="entry name" value="Lipase_GDXG_put_SER_AS"/>
</dbReference>
<feature type="domain" description="Alpha/beta hydrolase fold-3" evidence="3">
    <location>
        <begin position="76"/>
        <end position="294"/>
    </location>
</feature>
<dbReference type="EMBL" id="JAIWQS010000004">
    <property type="protein sequence ID" value="KAJ8766661.1"/>
    <property type="molecule type" value="Genomic_DNA"/>
</dbReference>
<dbReference type="PANTHER" id="PTHR23024">
    <property type="entry name" value="ARYLACETAMIDE DEACETYLASE"/>
    <property type="match status" value="1"/>
</dbReference>
<dbReference type="GO" id="GO:0016787">
    <property type="term" value="F:hydrolase activity"/>
    <property type="evidence" value="ECO:0007669"/>
    <property type="project" value="InterPro"/>
</dbReference>
<reference evidence="4 5" key="1">
    <citation type="submission" date="2021-09" db="EMBL/GenBank/DDBJ databases">
        <title>Genomic insights and catalytic innovation underlie evolution of tropane alkaloids biosynthesis.</title>
        <authorList>
            <person name="Wang Y.-J."/>
            <person name="Tian T."/>
            <person name="Huang J.-P."/>
            <person name="Huang S.-X."/>
        </authorList>
    </citation>
    <scope>NUCLEOTIDE SEQUENCE [LARGE SCALE GENOMIC DNA]</scope>
    <source>
        <strain evidence="4">KIB-2018</strain>
        <tissue evidence="4">Leaf</tissue>
    </source>
</reference>
<gene>
    <name evidence="4" type="ORF">K2173_001181</name>
</gene>
<dbReference type="PANTHER" id="PTHR23024:SF467">
    <property type="entry name" value="CARBOXYLESTERASE 12-RELATED"/>
    <property type="match status" value="1"/>
</dbReference>
<name>A0AAV8TIC7_9ROSI</name>
<dbReference type="PROSITE" id="PS01174">
    <property type="entry name" value="LIPASE_GDXG_SER"/>
    <property type="match status" value="1"/>
</dbReference>
<dbReference type="Proteomes" id="UP001159364">
    <property type="component" value="Linkage Group LG04"/>
</dbReference>
<dbReference type="InterPro" id="IPR013094">
    <property type="entry name" value="AB_hydrolase_3"/>
</dbReference>
<comment type="similarity">
    <text evidence="1">Belongs to the 'GDXG' lipolytic enzyme family.</text>
</comment>
<evidence type="ECO:0000256" key="2">
    <source>
        <dbReference type="PROSITE-ProRule" id="PRU10038"/>
    </source>
</evidence>
<dbReference type="Gene3D" id="3.40.50.1820">
    <property type="entry name" value="alpha/beta hydrolase"/>
    <property type="match status" value="1"/>
</dbReference>
<feature type="active site" evidence="2">
    <location>
        <position position="164"/>
    </location>
</feature>
<dbReference type="Pfam" id="PF07859">
    <property type="entry name" value="Abhydrolase_3"/>
    <property type="match status" value="1"/>
</dbReference>
<evidence type="ECO:0000259" key="3">
    <source>
        <dbReference type="Pfam" id="PF07859"/>
    </source>
</evidence>
<protein>
    <recommendedName>
        <fullName evidence="3">Alpha/beta hydrolase fold-3 domain-containing protein</fullName>
    </recommendedName>
</protein>